<sequence>MSLASYYVNEASRVLFSIPNGLTGSPRVKEMMSIAKLARGSKDVGGSFTLSIGSFECN</sequence>
<proteinExistence type="predicted"/>
<dbReference type="EMBL" id="KN434343">
    <property type="protein sequence ID" value="KHG25923.1"/>
    <property type="molecule type" value="Genomic_DNA"/>
</dbReference>
<gene>
    <name evidence="1" type="ORF">F383_07696</name>
</gene>
<keyword evidence="2" id="KW-1185">Reference proteome</keyword>
<evidence type="ECO:0000313" key="2">
    <source>
        <dbReference type="Proteomes" id="UP000032142"/>
    </source>
</evidence>
<accession>A0A0B0PHG7</accession>
<dbReference type="AlphaFoldDB" id="A0A0B0PHG7"/>
<dbReference type="Proteomes" id="UP000032142">
    <property type="component" value="Unassembled WGS sequence"/>
</dbReference>
<protein>
    <submittedName>
        <fullName evidence="1">Uncharacterized protein</fullName>
    </submittedName>
</protein>
<name>A0A0B0PHG7_GOSAR</name>
<reference evidence="2" key="1">
    <citation type="submission" date="2014-09" db="EMBL/GenBank/DDBJ databases">
        <authorList>
            <person name="Mudge J."/>
            <person name="Ramaraj T."/>
            <person name="Lindquist I.E."/>
            <person name="Bharti A.K."/>
            <person name="Sundararajan A."/>
            <person name="Cameron C.T."/>
            <person name="Woodward J.E."/>
            <person name="May G.D."/>
            <person name="Brubaker C."/>
            <person name="Broadhvest J."/>
            <person name="Wilkins T.A."/>
        </authorList>
    </citation>
    <scope>NUCLEOTIDE SEQUENCE</scope>
    <source>
        <strain evidence="2">cv. AKA8401</strain>
    </source>
</reference>
<evidence type="ECO:0000313" key="1">
    <source>
        <dbReference type="EMBL" id="KHG25923.1"/>
    </source>
</evidence>
<organism evidence="1 2">
    <name type="scientific">Gossypium arboreum</name>
    <name type="common">Tree cotton</name>
    <name type="synonym">Gossypium nanking</name>
    <dbReference type="NCBI Taxonomy" id="29729"/>
    <lineage>
        <taxon>Eukaryota</taxon>
        <taxon>Viridiplantae</taxon>
        <taxon>Streptophyta</taxon>
        <taxon>Embryophyta</taxon>
        <taxon>Tracheophyta</taxon>
        <taxon>Spermatophyta</taxon>
        <taxon>Magnoliopsida</taxon>
        <taxon>eudicotyledons</taxon>
        <taxon>Gunneridae</taxon>
        <taxon>Pentapetalae</taxon>
        <taxon>rosids</taxon>
        <taxon>malvids</taxon>
        <taxon>Malvales</taxon>
        <taxon>Malvaceae</taxon>
        <taxon>Malvoideae</taxon>
        <taxon>Gossypium</taxon>
    </lineage>
</organism>